<keyword evidence="2" id="KW-1185">Reference proteome</keyword>
<dbReference type="RefSeq" id="WP_261272568.1">
    <property type="nucleotide sequence ID" value="NZ_JAMTCC010000013.1"/>
</dbReference>
<name>A0A9X3AYM2_9GAMM</name>
<protein>
    <submittedName>
        <fullName evidence="1">Uncharacterized protein</fullName>
    </submittedName>
</protein>
<evidence type="ECO:0000313" key="2">
    <source>
        <dbReference type="Proteomes" id="UP001155604"/>
    </source>
</evidence>
<dbReference type="EMBL" id="JAMTCC010000013">
    <property type="protein sequence ID" value="MCT7945635.1"/>
    <property type="molecule type" value="Genomic_DNA"/>
</dbReference>
<comment type="caution">
    <text evidence="1">The sequence shown here is derived from an EMBL/GenBank/DDBJ whole genome shotgun (WGS) entry which is preliminary data.</text>
</comment>
<organism evidence="1 2">
    <name type="scientific">Shewanella septentrionalis</name>
    <dbReference type="NCBI Taxonomy" id="2952223"/>
    <lineage>
        <taxon>Bacteria</taxon>
        <taxon>Pseudomonadati</taxon>
        <taxon>Pseudomonadota</taxon>
        <taxon>Gammaproteobacteria</taxon>
        <taxon>Alteromonadales</taxon>
        <taxon>Shewanellaceae</taxon>
        <taxon>Shewanella</taxon>
    </lineage>
</organism>
<accession>A0A9X3AYM2</accession>
<sequence length="179" mass="20900">MKSGILHALEKSLDRIYNNYPVENEIDFQSVLFGELYKQFPDAIIRFEHRLKSDYQSYARRGSITKNRKSRVDLHLSYASQTIVVELKYFKGSSLEERTDMLADIAKVERIVEAKEANEGFCIHLVKEGIISRLPSEIETKKYEMKVGRWDYNFEIKGIYEVNSTKALCGRSFIVHHIK</sequence>
<evidence type="ECO:0000313" key="1">
    <source>
        <dbReference type="EMBL" id="MCT7945635.1"/>
    </source>
</evidence>
<proteinExistence type="predicted"/>
<reference evidence="1" key="1">
    <citation type="journal article" date="2023" name="Int. J. Syst. Evol. Microbiol.">
        <title>&lt;i&gt;Shewanella septentrionalis&lt;/i&gt; sp. nov. and &lt;i&gt;Shewanella holmiensis&lt;/i&gt; sp. nov., isolated from Baltic Sea water and sediments.</title>
        <authorList>
            <person name="Martin-Rodriguez A.J."/>
            <person name="Thorell K."/>
            <person name="Joffre E."/>
            <person name="Jensie-Markopoulos S."/>
            <person name="Moore E.R.B."/>
            <person name="Sjoling A."/>
        </authorList>
    </citation>
    <scope>NUCLEOTIDE SEQUENCE</scope>
    <source>
        <strain evidence="1">SP1W3</strain>
    </source>
</reference>
<dbReference type="AlphaFoldDB" id="A0A9X3AYM2"/>
<gene>
    <name evidence="1" type="ORF">NE536_09690</name>
</gene>
<dbReference type="Proteomes" id="UP001155604">
    <property type="component" value="Unassembled WGS sequence"/>
</dbReference>